<organism evidence="1 2">
    <name type="scientific">Castanea mollissima</name>
    <name type="common">Chinese chestnut</name>
    <dbReference type="NCBI Taxonomy" id="60419"/>
    <lineage>
        <taxon>Eukaryota</taxon>
        <taxon>Viridiplantae</taxon>
        <taxon>Streptophyta</taxon>
        <taxon>Embryophyta</taxon>
        <taxon>Tracheophyta</taxon>
        <taxon>Spermatophyta</taxon>
        <taxon>Magnoliopsida</taxon>
        <taxon>eudicotyledons</taxon>
        <taxon>Gunneridae</taxon>
        <taxon>Pentapetalae</taxon>
        <taxon>rosids</taxon>
        <taxon>fabids</taxon>
        <taxon>Fagales</taxon>
        <taxon>Fagaceae</taxon>
        <taxon>Castanea</taxon>
    </lineage>
</organism>
<sequence>MERNVILGDSAINNSIINGRPTRAFSYKLTTATLALRIFKLEGGKRCVSWMGPNDRGLNNEGGLGACIVLNESQGLDGACNVSWMGPNNRGLDKEAKPVSNSVIGKAHFTISKDPEGKGLSASCPSDVSLGFDSRDRLVGESSRVVGRVSMGAMDDSMADKWIEMRRDMSKMLPDSIMTQSSAGIDSEPSIRVNIHGFNSEVISVLAGMEALIRSLNNDDAQVLYWHPWVV</sequence>
<name>A0A8J4RIM0_9ROSI</name>
<dbReference type="OrthoDB" id="10618839at2759"/>
<reference evidence="1" key="1">
    <citation type="submission" date="2020-03" db="EMBL/GenBank/DDBJ databases">
        <title>Castanea mollissima Vanexum genome sequencing.</title>
        <authorList>
            <person name="Staton M."/>
        </authorList>
    </citation>
    <scope>NUCLEOTIDE SEQUENCE</scope>
    <source>
        <tissue evidence="1">Leaf</tissue>
    </source>
</reference>
<keyword evidence="2" id="KW-1185">Reference proteome</keyword>
<evidence type="ECO:0000313" key="2">
    <source>
        <dbReference type="Proteomes" id="UP000737018"/>
    </source>
</evidence>
<accession>A0A8J4RIM0</accession>
<comment type="caution">
    <text evidence="1">The sequence shown here is derived from an EMBL/GenBank/DDBJ whole genome shotgun (WGS) entry which is preliminary data.</text>
</comment>
<dbReference type="AlphaFoldDB" id="A0A8J4RIM0"/>
<evidence type="ECO:0000313" key="1">
    <source>
        <dbReference type="EMBL" id="KAF3973956.1"/>
    </source>
</evidence>
<dbReference type="EMBL" id="JRKL02000196">
    <property type="protein sequence ID" value="KAF3973956.1"/>
    <property type="molecule type" value="Genomic_DNA"/>
</dbReference>
<proteinExistence type="predicted"/>
<gene>
    <name evidence="1" type="ORF">CMV_002666</name>
</gene>
<protein>
    <submittedName>
        <fullName evidence="1">Uncharacterized protein</fullName>
    </submittedName>
</protein>
<dbReference type="Proteomes" id="UP000737018">
    <property type="component" value="Unassembled WGS sequence"/>
</dbReference>